<protein>
    <submittedName>
        <fullName evidence="1">Zf-DHHC-domain-containing protein</fullName>
    </submittedName>
</protein>
<sequence>MGKLLGRVFVCFTIMLISFNGYSSQIFIIWPWYGREVSVDLLKLIIPFNFLLAMLWWNYYLCIMTDPGRVPPQWEPDVSDKQDFEINRLGKPRYCRNCKRYKPPRAHHCKDCKTCVLRMDHHCPWVNNCLGLYNYGHFVRFLFYVDVTCSYHVFMITYRALSSTKNGFWVEPDPIELVFLIMNYVTCVPVLAAVGAFSLYHLHCLLGNSTTIEGWEKDKVAKLVRRGEIREIKFPYNLGMMKNVKAILGPNPLLWCWPTVPPGDGLSFEIVQDGEYTGQWPPEDPATRMDENHIFTLPKDPWTYGNGSFNPDLHSGSSNHGLRERRGSPTSRQRHSYPYTTEGGQTDGTYAVPPYHPDYDESQPSYGHFSQPPYADGDEDEDEDEDARYYEDRPQRRQFIRRGSEGYEVHAIDREEMMRRYVESQARLGEAGRYRPYVPERWESEEDEEVEQIPNGLSVQG</sequence>
<dbReference type="EMBL" id="MU118033">
    <property type="protein sequence ID" value="KAF9647436.1"/>
    <property type="molecule type" value="Genomic_DNA"/>
</dbReference>
<accession>A0ACB6ZCW0</accession>
<proteinExistence type="predicted"/>
<gene>
    <name evidence="1" type="ORF">BDM02DRAFT_3145878</name>
</gene>
<keyword evidence="2" id="KW-1185">Reference proteome</keyword>
<evidence type="ECO:0000313" key="2">
    <source>
        <dbReference type="Proteomes" id="UP000886501"/>
    </source>
</evidence>
<dbReference type="Proteomes" id="UP000886501">
    <property type="component" value="Unassembled WGS sequence"/>
</dbReference>
<reference evidence="1" key="2">
    <citation type="journal article" date="2020" name="Nat. Commun.">
        <title>Large-scale genome sequencing of mycorrhizal fungi provides insights into the early evolution of symbiotic traits.</title>
        <authorList>
            <person name="Miyauchi S."/>
            <person name="Kiss E."/>
            <person name="Kuo A."/>
            <person name="Drula E."/>
            <person name="Kohler A."/>
            <person name="Sanchez-Garcia M."/>
            <person name="Morin E."/>
            <person name="Andreopoulos B."/>
            <person name="Barry K.W."/>
            <person name="Bonito G."/>
            <person name="Buee M."/>
            <person name="Carver A."/>
            <person name="Chen C."/>
            <person name="Cichocki N."/>
            <person name="Clum A."/>
            <person name="Culley D."/>
            <person name="Crous P.W."/>
            <person name="Fauchery L."/>
            <person name="Girlanda M."/>
            <person name="Hayes R.D."/>
            <person name="Keri Z."/>
            <person name="LaButti K."/>
            <person name="Lipzen A."/>
            <person name="Lombard V."/>
            <person name="Magnuson J."/>
            <person name="Maillard F."/>
            <person name="Murat C."/>
            <person name="Nolan M."/>
            <person name="Ohm R.A."/>
            <person name="Pangilinan J."/>
            <person name="Pereira M.F."/>
            <person name="Perotto S."/>
            <person name="Peter M."/>
            <person name="Pfister S."/>
            <person name="Riley R."/>
            <person name="Sitrit Y."/>
            <person name="Stielow J.B."/>
            <person name="Szollosi G."/>
            <person name="Zifcakova L."/>
            <person name="Stursova M."/>
            <person name="Spatafora J.W."/>
            <person name="Tedersoo L."/>
            <person name="Vaario L.M."/>
            <person name="Yamada A."/>
            <person name="Yan M."/>
            <person name="Wang P."/>
            <person name="Xu J."/>
            <person name="Bruns T."/>
            <person name="Baldrian P."/>
            <person name="Vilgalys R."/>
            <person name="Dunand C."/>
            <person name="Henrissat B."/>
            <person name="Grigoriev I.V."/>
            <person name="Hibbett D."/>
            <person name="Nagy L.G."/>
            <person name="Martin F.M."/>
        </authorList>
    </citation>
    <scope>NUCLEOTIDE SEQUENCE</scope>
    <source>
        <strain evidence="1">P2</strain>
    </source>
</reference>
<reference evidence="1" key="1">
    <citation type="submission" date="2019-10" db="EMBL/GenBank/DDBJ databases">
        <authorList>
            <consortium name="DOE Joint Genome Institute"/>
            <person name="Kuo A."/>
            <person name="Miyauchi S."/>
            <person name="Kiss E."/>
            <person name="Drula E."/>
            <person name="Kohler A."/>
            <person name="Sanchez-Garcia M."/>
            <person name="Andreopoulos B."/>
            <person name="Barry K.W."/>
            <person name="Bonito G."/>
            <person name="Buee M."/>
            <person name="Carver A."/>
            <person name="Chen C."/>
            <person name="Cichocki N."/>
            <person name="Clum A."/>
            <person name="Culley D."/>
            <person name="Crous P.W."/>
            <person name="Fauchery L."/>
            <person name="Girlanda M."/>
            <person name="Hayes R."/>
            <person name="Keri Z."/>
            <person name="Labutti K."/>
            <person name="Lipzen A."/>
            <person name="Lombard V."/>
            <person name="Magnuson J."/>
            <person name="Maillard F."/>
            <person name="Morin E."/>
            <person name="Murat C."/>
            <person name="Nolan M."/>
            <person name="Ohm R."/>
            <person name="Pangilinan J."/>
            <person name="Pereira M."/>
            <person name="Perotto S."/>
            <person name="Peter M."/>
            <person name="Riley R."/>
            <person name="Sitrit Y."/>
            <person name="Stielow B."/>
            <person name="Szollosi G."/>
            <person name="Zifcakova L."/>
            <person name="Stursova M."/>
            <person name="Spatafora J.W."/>
            <person name="Tedersoo L."/>
            <person name="Vaario L.-M."/>
            <person name="Yamada A."/>
            <person name="Yan M."/>
            <person name="Wang P."/>
            <person name="Xu J."/>
            <person name="Bruns T."/>
            <person name="Baldrian P."/>
            <person name="Vilgalys R."/>
            <person name="Henrissat B."/>
            <person name="Grigoriev I.V."/>
            <person name="Hibbett D."/>
            <person name="Nagy L.G."/>
            <person name="Martin F.M."/>
        </authorList>
    </citation>
    <scope>NUCLEOTIDE SEQUENCE</scope>
    <source>
        <strain evidence="1">P2</strain>
    </source>
</reference>
<organism evidence="1 2">
    <name type="scientific">Thelephora ganbajun</name>
    <name type="common">Ganba fungus</name>
    <dbReference type="NCBI Taxonomy" id="370292"/>
    <lineage>
        <taxon>Eukaryota</taxon>
        <taxon>Fungi</taxon>
        <taxon>Dikarya</taxon>
        <taxon>Basidiomycota</taxon>
        <taxon>Agaricomycotina</taxon>
        <taxon>Agaricomycetes</taxon>
        <taxon>Thelephorales</taxon>
        <taxon>Thelephoraceae</taxon>
        <taxon>Thelephora</taxon>
    </lineage>
</organism>
<comment type="caution">
    <text evidence="1">The sequence shown here is derived from an EMBL/GenBank/DDBJ whole genome shotgun (WGS) entry which is preliminary data.</text>
</comment>
<evidence type="ECO:0000313" key="1">
    <source>
        <dbReference type="EMBL" id="KAF9647436.1"/>
    </source>
</evidence>
<name>A0ACB6ZCW0_THEGA</name>